<name>A0A1H9C221_9EURY</name>
<reference evidence="4" key="1">
    <citation type="submission" date="2016-10" db="EMBL/GenBank/DDBJ databases">
        <authorList>
            <person name="Varghese N."/>
            <person name="Submissions S."/>
        </authorList>
    </citation>
    <scope>NUCLEOTIDE SEQUENCE [LARGE SCALE GENOMIC DNA]</scope>
    <source>
        <strain evidence="4">DSM 25055</strain>
    </source>
</reference>
<dbReference type="PROSITE" id="PS51318">
    <property type="entry name" value="TAT"/>
    <property type="match status" value="1"/>
</dbReference>
<proteinExistence type="predicted"/>
<feature type="region of interest" description="Disordered" evidence="1">
    <location>
        <begin position="41"/>
        <end position="62"/>
    </location>
</feature>
<evidence type="ECO:0000313" key="4">
    <source>
        <dbReference type="Proteomes" id="UP000199114"/>
    </source>
</evidence>
<feature type="compositionally biased region" description="Gly residues" evidence="1">
    <location>
        <begin position="167"/>
        <end position="177"/>
    </location>
</feature>
<dbReference type="InterPro" id="IPR058473">
    <property type="entry name" value="DUF8159"/>
</dbReference>
<evidence type="ECO:0000259" key="2">
    <source>
        <dbReference type="Pfam" id="PF26490"/>
    </source>
</evidence>
<dbReference type="Proteomes" id="UP000199114">
    <property type="component" value="Unassembled WGS sequence"/>
</dbReference>
<dbReference type="STRING" id="1186196.SAMN04489841_0926"/>
<organism evidence="3 4">
    <name type="scientific">Natrinema salaciae</name>
    <dbReference type="NCBI Taxonomy" id="1186196"/>
    <lineage>
        <taxon>Archaea</taxon>
        <taxon>Methanobacteriati</taxon>
        <taxon>Methanobacteriota</taxon>
        <taxon>Stenosarchaea group</taxon>
        <taxon>Halobacteria</taxon>
        <taxon>Halobacteriales</taxon>
        <taxon>Natrialbaceae</taxon>
        <taxon>Natrinema</taxon>
    </lineage>
</organism>
<feature type="domain" description="DUF8159" evidence="2">
    <location>
        <begin position="59"/>
        <end position="151"/>
    </location>
</feature>
<dbReference type="OrthoDB" id="206104at2157"/>
<sequence length="216" mass="22624">MTDDFACDPASTPSRRRFLGTAAAVGTTATAGCLGSLLGSAGANETEIEPEEPSDPRSGTPGEFYTLVERNDIPVESLRWDESDLVLEYDSQAETEAESKREIEVITTVYNEILVKHGAGVGMLFAENTTPFDGQAHGWGVKTEWCERYNAAVGDGGTGSDNETGTDGDGSSGGNGTDGETDSNETERGVSGAGTAAILLISNVLNTRVYAEDLAD</sequence>
<dbReference type="Pfam" id="PF26490">
    <property type="entry name" value="DUF8159"/>
    <property type="match status" value="1"/>
</dbReference>
<keyword evidence="4" id="KW-1185">Reference proteome</keyword>
<accession>A0A1H9C221</accession>
<evidence type="ECO:0000313" key="3">
    <source>
        <dbReference type="EMBL" id="SEP95007.1"/>
    </source>
</evidence>
<protein>
    <recommendedName>
        <fullName evidence="2">DUF8159 domain-containing protein</fullName>
    </recommendedName>
</protein>
<gene>
    <name evidence="3" type="ORF">SAMN04489841_0926</name>
</gene>
<dbReference type="RefSeq" id="WP_090614022.1">
    <property type="nucleotide sequence ID" value="NZ_FOFD01000001.1"/>
</dbReference>
<dbReference type="AlphaFoldDB" id="A0A1H9C221"/>
<evidence type="ECO:0000256" key="1">
    <source>
        <dbReference type="SAM" id="MobiDB-lite"/>
    </source>
</evidence>
<dbReference type="InterPro" id="IPR006311">
    <property type="entry name" value="TAT_signal"/>
</dbReference>
<feature type="region of interest" description="Disordered" evidence="1">
    <location>
        <begin position="153"/>
        <end position="190"/>
    </location>
</feature>
<dbReference type="EMBL" id="FOFD01000001">
    <property type="protein sequence ID" value="SEP95007.1"/>
    <property type="molecule type" value="Genomic_DNA"/>
</dbReference>